<dbReference type="InterPro" id="IPR009553">
    <property type="entry name" value="DUF1173"/>
</dbReference>
<name>A0ABT8DNU6_9BURK</name>
<proteinExistence type="predicted"/>
<evidence type="ECO:0000313" key="1">
    <source>
        <dbReference type="EMBL" id="MDN3920037.1"/>
    </source>
</evidence>
<accession>A0ABT8DNU6</accession>
<reference evidence="1 2" key="1">
    <citation type="submission" date="2023-06" db="EMBL/GenBank/DDBJ databases">
        <title>Pelomonas sp. PFR6 16S ribosomal RNA gene Genome sequencing and assembly.</title>
        <authorList>
            <person name="Woo H."/>
        </authorList>
    </citation>
    <scope>NUCLEOTIDE SEQUENCE [LARGE SCALE GENOMIC DNA]</scope>
    <source>
        <strain evidence="1 2">PFR6</strain>
    </source>
</reference>
<comment type="caution">
    <text evidence="1">The sequence shown here is derived from an EMBL/GenBank/DDBJ whole genome shotgun (WGS) entry which is preliminary data.</text>
</comment>
<dbReference type="EMBL" id="JAUHHC010000002">
    <property type="protein sequence ID" value="MDN3920037.1"/>
    <property type="molecule type" value="Genomic_DNA"/>
</dbReference>
<gene>
    <name evidence="1" type="ORF">QWJ38_07060</name>
</gene>
<sequence length="414" mass="47068">MGDALVTLGDLQILAADLKARPEDLEPHRRAYALRFARDALRVRDRGEHAICHCTDGPGLQLVSKLSSTGKPFLARRAGDQHRHAPDCSFAVSSHANQFGRTSARQKTDTGTDFQAAIDADVSDGLDGEARRRRPPWGHFGARQQNRLTQVGLVEQLLELAEFTTYRGERPSNGLVMGRLRELAQVCKVNGDSMNARVHFSVEDDDPEIWESRKRQAQDGRKGKRYPLLLLVGQVDEIESDKQTGKIHVLGVSDPIQLSPAIIESLSTSFRRPWLSLCARSRREKTVLLFVAQLWVSDSGMIGVHKAALMMLSATWIPADSGHEVRFMNHLVRSGRYFQRPIRCKQDERYEPDVELLDVGQRCLIEIWGLKNKRYLRKKRLKRHYWRKVMKLPLIEWDAASRQPIPELPPAKPR</sequence>
<dbReference type="Proteomes" id="UP001228044">
    <property type="component" value="Unassembled WGS sequence"/>
</dbReference>
<protein>
    <submittedName>
        <fullName evidence="1">DUF1173 family protein</fullName>
    </submittedName>
</protein>
<dbReference type="Pfam" id="PF06666">
    <property type="entry name" value="DUF1173"/>
    <property type="match status" value="1"/>
</dbReference>
<evidence type="ECO:0000313" key="2">
    <source>
        <dbReference type="Proteomes" id="UP001228044"/>
    </source>
</evidence>
<organism evidence="1 2">
    <name type="scientific">Roseateles violae</name>
    <dbReference type="NCBI Taxonomy" id="3058042"/>
    <lineage>
        <taxon>Bacteria</taxon>
        <taxon>Pseudomonadati</taxon>
        <taxon>Pseudomonadota</taxon>
        <taxon>Betaproteobacteria</taxon>
        <taxon>Burkholderiales</taxon>
        <taxon>Sphaerotilaceae</taxon>
        <taxon>Roseateles</taxon>
    </lineage>
</organism>
<dbReference type="RefSeq" id="WP_290358355.1">
    <property type="nucleotide sequence ID" value="NZ_JAUHHC010000002.1"/>
</dbReference>
<keyword evidence="2" id="KW-1185">Reference proteome</keyword>